<feature type="domain" description="Nucleoporin Nup133/Nup155-like N-terminal" evidence="5">
    <location>
        <begin position="24"/>
        <end position="393"/>
    </location>
</feature>
<keyword evidence="4" id="KW-0539">Nucleus</keyword>
<dbReference type="GO" id="GO:0031080">
    <property type="term" value="C:nuclear pore outer ring"/>
    <property type="evidence" value="ECO:0007669"/>
    <property type="project" value="TreeGrafter"/>
</dbReference>
<dbReference type="GO" id="GO:0000972">
    <property type="term" value="P:transcription-dependent tethering of RNA polymerase II gene DNA at nuclear periphery"/>
    <property type="evidence" value="ECO:0007669"/>
    <property type="project" value="TreeGrafter"/>
</dbReference>
<dbReference type="PANTHER" id="PTHR13405">
    <property type="entry name" value="NUCLEAR PORE COMPLEX PROTEIN NUP133"/>
    <property type="match status" value="1"/>
</dbReference>
<dbReference type="InterPro" id="IPR015943">
    <property type="entry name" value="WD40/YVTN_repeat-like_dom_sf"/>
</dbReference>
<evidence type="ECO:0000256" key="2">
    <source>
        <dbReference type="ARBA" id="ARBA00005569"/>
    </source>
</evidence>
<comment type="subcellular location">
    <subcellularLocation>
        <location evidence="1">Nucleus</location>
    </subcellularLocation>
</comment>
<evidence type="ECO:0000256" key="1">
    <source>
        <dbReference type="ARBA" id="ARBA00004123"/>
    </source>
</evidence>
<dbReference type="InterPro" id="IPR014908">
    <property type="entry name" value="Nucleoporin_Nup133/Nup155_N"/>
</dbReference>
<accession>A0AA85JQ49</accession>
<dbReference type="SUPFAM" id="SSF117289">
    <property type="entry name" value="Nucleoporin domain"/>
    <property type="match status" value="1"/>
</dbReference>
<keyword evidence="3" id="KW-0813">Transport</keyword>
<evidence type="ECO:0000259" key="5">
    <source>
        <dbReference type="Pfam" id="PF08801"/>
    </source>
</evidence>
<reference evidence="7" key="2">
    <citation type="submission" date="2023-11" db="UniProtKB">
        <authorList>
            <consortium name="WormBaseParasite"/>
        </authorList>
    </citation>
    <scope>IDENTIFICATION</scope>
</reference>
<dbReference type="GO" id="GO:0006606">
    <property type="term" value="P:protein import into nucleus"/>
    <property type="evidence" value="ECO:0007669"/>
    <property type="project" value="TreeGrafter"/>
</dbReference>
<protein>
    <recommendedName>
        <fullName evidence="5">Nucleoporin Nup133/Nup155-like N-terminal domain-containing protein</fullName>
    </recommendedName>
</protein>
<dbReference type="InterPro" id="IPR037624">
    <property type="entry name" value="Nup133-like"/>
</dbReference>
<proteinExistence type="inferred from homology"/>
<dbReference type="GO" id="GO:0016973">
    <property type="term" value="P:poly(A)+ mRNA export from nucleus"/>
    <property type="evidence" value="ECO:0007669"/>
    <property type="project" value="TreeGrafter"/>
</dbReference>
<dbReference type="Pfam" id="PF08801">
    <property type="entry name" value="Nucleoporin_N"/>
    <property type="match status" value="1"/>
</dbReference>
<name>A0AA85JQ49_TRIRE</name>
<sequence length="624" mass="68932">MYGDKRPGSTLLHSCVNVEMHPSRMLQVSRISENLPVFPSKALRASSSSSARFFAGEWLIVVAGNKLFLWKYSRYVNTQPHSSCVSFDLPVSDLPHSASLVGLLFPSNDAEVSPLPTSCLALSSCGGNLRLWPRLTRNYVHVDTVLPAPIGGLYGDQAIQLEHIHVSGAFVAATRTGHLVLIDTRNAQDGVKTHLITSTNDGCMHSKGILSGLGRRVSNFFNLVSSTTNSGLIKSMPARGGENFVFLRLITCMSSNDCEKCFCFALYKNQLDVWSVDYNLNCELCDVYTIDKLINSSSSSLEDGDSDWEAVDFAIQSNRYASSTADQTLAYILLSRIDDQQSPRELRLLTVKFNRIESSLCFTINASVGVEYPFYEDRLYTSEETNIQFCLPADSTPQSLYPCLLGCLYCLRTGQVFIIEVLTGQIIGKLEFSPNLPNKPPCPQSLISIGSSDMHSLFIFLTCQCGLLTLTPCIDSGNNNAGTINEVMDAIPSSSGGISMIDVDQASLVSSEVSLNRSMHKSRSSIVSCPTILSQKHHSEPDFSIIVHTVDEKRLKVNTMFTANTYIISLVGESFDKPIKLSPMDRLFVALCEVARIYWMGFKEQTINYMKSILHDHLLVVIYP</sequence>
<organism evidence="6 7">
    <name type="scientific">Trichobilharzia regenti</name>
    <name type="common">Nasal bird schistosome</name>
    <dbReference type="NCBI Taxonomy" id="157069"/>
    <lineage>
        <taxon>Eukaryota</taxon>
        <taxon>Metazoa</taxon>
        <taxon>Spiralia</taxon>
        <taxon>Lophotrochozoa</taxon>
        <taxon>Platyhelminthes</taxon>
        <taxon>Trematoda</taxon>
        <taxon>Digenea</taxon>
        <taxon>Strigeidida</taxon>
        <taxon>Schistosomatoidea</taxon>
        <taxon>Schistosomatidae</taxon>
        <taxon>Trichobilharzia</taxon>
    </lineage>
</organism>
<evidence type="ECO:0000313" key="6">
    <source>
        <dbReference type="Proteomes" id="UP000050795"/>
    </source>
</evidence>
<dbReference type="AlphaFoldDB" id="A0AA85JQ49"/>
<evidence type="ECO:0000256" key="4">
    <source>
        <dbReference type="ARBA" id="ARBA00023242"/>
    </source>
</evidence>
<evidence type="ECO:0000256" key="3">
    <source>
        <dbReference type="ARBA" id="ARBA00022448"/>
    </source>
</evidence>
<dbReference type="PANTHER" id="PTHR13405:SF11">
    <property type="entry name" value="NUCLEAR PORE COMPLEX PROTEIN NUP133"/>
    <property type="match status" value="1"/>
</dbReference>
<dbReference type="GO" id="GO:0017056">
    <property type="term" value="F:structural constituent of nuclear pore"/>
    <property type="evidence" value="ECO:0007669"/>
    <property type="project" value="InterPro"/>
</dbReference>
<dbReference type="WBParaSite" id="TREG1_37880.1">
    <property type="protein sequence ID" value="TREG1_37880.1"/>
    <property type="gene ID" value="TREG1_37880"/>
</dbReference>
<dbReference type="Proteomes" id="UP000050795">
    <property type="component" value="Unassembled WGS sequence"/>
</dbReference>
<keyword evidence="6" id="KW-1185">Reference proteome</keyword>
<dbReference type="Gene3D" id="2.130.10.10">
    <property type="entry name" value="YVTN repeat-like/Quinoprotein amine dehydrogenase"/>
    <property type="match status" value="1"/>
</dbReference>
<reference evidence="6" key="1">
    <citation type="submission" date="2022-06" db="EMBL/GenBank/DDBJ databases">
        <authorList>
            <person name="Berger JAMES D."/>
            <person name="Berger JAMES D."/>
        </authorList>
    </citation>
    <scope>NUCLEOTIDE SEQUENCE [LARGE SCALE GENOMIC DNA]</scope>
</reference>
<comment type="similarity">
    <text evidence="2">Belongs to the nucleoporin Nup133 family.</text>
</comment>
<evidence type="ECO:0000313" key="7">
    <source>
        <dbReference type="WBParaSite" id="TREG1_37880.1"/>
    </source>
</evidence>